<accession>A0A809R3M2</accession>
<evidence type="ECO:0000256" key="1">
    <source>
        <dbReference type="SAM" id="MobiDB-lite"/>
    </source>
</evidence>
<feature type="region of interest" description="Disordered" evidence="1">
    <location>
        <begin position="25"/>
        <end position="71"/>
    </location>
</feature>
<reference evidence="3" key="1">
    <citation type="journal article" name="DNA Res.">
        <title>The physiological potential of anammox bacteria as revealed by their core genome structure.</title>
        <authorList>
            <person name="Okubo T."/>
            <person name="Toyoda A."/>
            <person name="Fukuhara K."/>
            <person name="Uchiyama I."/>
            <person name="Harigaya Y."/>
            <person name="Kuroiwa M."/>
            <person name="Suzuki T."/>
            <person name="Murakami Y."/>
            <person name="Suwa Y."/>
            <person name="Takami H."/>
        </authorList>
    </citation>
    <scope>NUCLEOTIDE SEQUENCE</scope>
    <source>
        <strain evidence="3">317325-3</strain>
    </source>
</reference>
<dbReference type="EMBL" id="AP021857">
    <property type="protein sequence ID" value="BBO21318.1"/>
    <property type="molecule type" value="Genomic_DNA"/>
</dbReference>
<keyword evidence="2" id="KW-0732">Signal</keyword>
<dbReference type="AlphaFoldDB" id="A0A809R3M2"/>
<name>A0A809R3M2_9PROT</name>
<evidence type="ECO:0000256" key="2">
    <source>
        <dbReference type="SAM" id="SignalP"/>
    </source>
</evidence>
<gene>
    <name evidence="3" type="ORF">DSYM_20170</name>
</gene>
<dbReference type="KEGG" id="ddz:DSYM_20170"/>
<evidence type="ECO:0000313" key="4">
    <source>
        <dbReference type="Proteomes" id="UP000662914"/>
    </source>
</evidence>
<evidence type="ECO:0000313" key="3">
    <source>
        <dbReference type="EMBL" id="BBO21318.1"/>
    </source>
</evidence>
<protein>
    <submittedName>
        <fullName evidence="3">Uncharacterized protein</fullName>
    </submittedName>
</protein>
<organism evidence="3 4">
    <name type="scientific">Candidatus Desulfobacillus denitrificans</name>
    <dbReference type="NCBI Taxonomy" id="2608985"/>
    <lineage>
        <taxon>Bacteria</taxon>
        <taxon>Pseudomonadati</taxon>
        <taxon>Pseudomonadota</taxon>
        <taxon>Betaproteobacteria</taxon>
        <taxon>Candidatus Desulfobacillus</taxon>
    </lineage>
</organism>
<sequence length="98" mass="11042">MRSSLTLTLLAATWLTSLSAASLAQNAEERPVEESPPNVKTVEPPKPLTKQEQAKARRLARAERARELAKERADRERLCVIKPVMTDAEIAFCKDVWR</sequence>
<proteinExistence type="predicted"/>
<feature type="compositionally biased region" description="Basic and acidic residues" evidence="1">
    <location>
        <begin position="52"/>
        <end position="71"/>
    </location>
</feature>
<feature type="signal peptide" evidence="2">
    <location>
        <begin position="1"/>
        <end position="20"/>
    </location>
</feature>
<feature type="chain" id="PRO_5035225395" evidence="2">
    <location>
        <begin position="21"/>
        <end position="98"/>
    </location>
</feature>
<dbReference type="Proteomes" id="UP000662914">
    <property type="component" value="Chromosome"/>
</dbReference>